<dbReference type="EMBL" id="JBHSTZ010000056">
    <property type="protein sequence ID" value="MFC6382190.1"/>
    <property type="molecule type" value="Genomic_DNA"/>
</dbReference>
<feature type="transmembrane region" description="Helical" evidence="1">
    <location>
        <begin position="343"/>
        <end position="363"/>
    </location>
</feature>
<dbReference type="PANTHER" id="PTHR23028:SF53">
    <property type="entry name" value="ACYL_TRANSF_3 DOMAIN-CONTAINING PROTEIN"/>
    <property type="match status" value="1"/>
</dbReference>
<keyword evidence="5" id="KW-1185">Reference proteome</keyword>
<name>A0ABW1W895_9GAMM</name>
<evidence type="ECO:0000259" key="2">
    <source>
        <dbReference type="Pfam" id="PF01757"/>
    </source>
</evidence>
<evidence type="ECO:0000259" key="3">
    <source>
        <dbReference type="Pfam" id="PF19040"/>
    </source>
</evidence>
<dbReference type="Pfam" id="PF01757">
    <property type="entry name" value="Acyl_transf_3"/>
    <property type="match status" value="1"/>
</dbReference>
<feature type="transmembrane region" description="Helical" evidence="1">
    <location>
        <begin position="72"/>
        <end position="91"/>
    </location>
</feature>
<dbReference type="GO" id="GO:0016746">
    <property type="term" value="F:acyltransferase activity"/>
    <property type="evidence" value="ECO:0007669"/>
    <property type="project" value="UniProtKB-KW"/>
</dbReference>
<feature type="transmembrane region" description="Helical" evidence="1">
    <location>
        <begin position="220"/>
        <end position="236"/>
    </location>
</feature>
<feature type="transmembrane region" description="Helical" evidence="1">
    <location>
        <begin position="7"/>
        <end position="25"/>
    </location>
</feature>
<evidence type="ECO:0000313" key="4">
    <source>
        <dbReference type="EMBL" id="MFC6382190.1"/>
    </source>
</evidence>
<sequence>MKFRKDINGLRAVAVISVVLFHFNASWMPGGFAGVDVFFVISGFLMTGIIFTGIEQSNFSIIKFYFARANRIIPALALLCLVLLIFGWFYLTPLEYKALGKHAASSVSFVSNFVYWKEAGYFDAASHEKWLLHSWSLSVEWQFYIIYPLILVAMRKFMSLKIMKVMLLIGTGLGFIFCVFASYRWPSASYFLLPTRAWEMMLGGVAYLYPFTLQENRKKLVEWTGLSLVIGSYFFISADNPWPGYLALFPVLGSFFILQAQCNNSIVTSNIVLQKLGSWSYSIYLWHWPFVVAIYVFSLPEYYIYLGMIFSVILGFLSYKYVEKIKFKNDFSSLLSYFGSKPIYIAGSVGLLGSALAMGYPSFIPYRLPADEIAIVEQEQTNPRQPECDKFENSAFPECIYGAGPVKAIVVGDSHAEAQMVAIGNRAALQDGSILSLALSACPTIEDVYKIDAISKKHIDRCTKVASTAIDVAAQKYPNVPVIIINRTSLYLDGKNEDDNSELTPPTYFVDYVFTERNDEYKDNLTAHMVDTICEFSQNNPVYLVRPTPEMKEDVPLTMFRDSTLDFDDSQEHVRITIDEYKQRQAREFEMQDIAAERCGAKVLNPLPYLCDSEYCYGDIDGIPVYYDDDHLSSYGSKVISPIYDELFEH</sequence>
<feature type="transmembrane region" description="Helical" evidence="1">
    <location>
        <begin position="279"/>
        <end position="297"/>
    </location>
</feature>
<protein>
    <submittedName>
        <fullName evidence="4">Acyltransferase family protein</fullName>
        <ecNumber evidence="4">2.3.1.-</ecNumber>
    </submittedName>
</protein>
<feature type="transmembrane region" description="Helical" evidence="1">
    <location>
        <begin position="31"/>
        <end position="51"/>
    </location>
</feature>
<keyword evidence="1" id="KW-0472">Membrane</keyword>
<feature type="transmembrane region" description="Helical" evidence="1">
    <location>
        <begin position="197"/>
        <end position="213"/>
    </location>
</feature>
<feature type="transmembrane region" description="Helical" evidence="1">
    <location>
        <begin position="165"/>
        <end position="185"/>
    </location>
</feature>
<reference evidence="5" key="1">
    <citation type="journal article" date="2019" name="Int. J. Syst. Evol. Microbiol.">
        <title>The Global Catalogue of Microorganisms (GCM) 10K type strain sequencing project: providing services to taxonomists for standard genome sequencing and annotation.</title>
        <authorList>
            <consortium name="The Broad Institute Genomics Platform"/>
            <consortium name="The Broad Institute Genome Sequencing Center for Infectious Disease"/>
            <person name="Wu L."/>
            <person name="Ma J."/>
        </authorList>
    </citation>
    <scope>NUCLEOTIDE SEQUENCE [LARGE SCALE GENOMIC DNA]</scope>
    <source>
        <strain evidence="5">CCM 2050</strain>
    </source>
</reference>
<dbReference type="Pfam" id="PF19040">
    <property type="entry name" value="SGNH"/>
    <property type="match status" value="1"/>
</dbReference>
<dbReference type="RefSeq" id="WP_201564716.1">
    <property type="nucleotide sequence ID" value="NZ_CAJGZK010000044.1"/>
</dbReference>
<feature type="transmembrane region" description="Helical" evidence="1">
    <location>
        <begin position="141"/>
        <end position="158"/>
    </location>
</feature>
<keyword evidence="4" id="KW-0808">Transferase</keyword>
<feature type="transmembrane region" description="Helical" evidence="1">
    <location>
        <begin position="303"/>
        <end position="322"/>
    </location>
</feature>
<gene>
    <name evidence="4" type="ORF">ACFP58_12130</name>
</gene>
<dbReference type="InterPro" id="IPR050879">
    <property type="entry name" value="Acyltransferase_3"/>
</dbReference>
<keyword evidence="1" id="KW-1133">Transmembrane helix</keyword>
<dbReference type="EC" id="2.3.1.-" evidence="4"/>
<organism evidence="4 5">
    <name type="scientific">Psychrobacter glacincola</name>
    <dbReference type="NCBI Taxonomy" id="56810"/>
    <lineage>
        <taxon>Bacteria</taxon>
        <taxon>Pseudomonadati</taxon>
        <taxon>Pseudomonadota</taxon>
        <taxon>Gammaproteobacteria</taxon>
        <taxon>Moraxellales</taxon>
        <taxon>Moraxellaceae</taxon>
        <taxon>Psychrobacter</taxon>
    </lineage>
</organism>
<dbReference type="InterPro" id="IPR043968">
    <property type="entry name" value="SGNH"/>
</dbReference>
<dbReference type="Proteomes" id="UP001596264">
    <property type="component" value="Unassembled WGS sequence"/>
</dbReference>
<accession>A0ABW1W895</accession>
<feature type="transmembrane region" description="Helical" evidence="1">
    <location>
        <begin position="242"/>
        <end position="258"/>
    </location>
</feature>
<feature type="domain" description="Acyltransferase 3" evidence="2">
    <location>
        <begin position="5"/>
        <end position="317"/>
    </location>
</feature>
<dbReference type="PANTHER" id="PTHR23028">
    <property type="entry name" value="ACETYLTRANSFERASE"/>
    <property type="match status" value="1"/>
</dbReference>
<comment type="caution">
    <text evidence="4">The sequence shown here is derived from an EMBL/GenBank/DDBJ whole genome shotgun (WGS) entry which is preliminary data.</text>
</comment>
<dbReference type="InterPro" id="IPR002656">
    <property type="entry name" value="Acyl_transf_3_dom"/>
</dbReference>
<evidence type="ECO:0000313" key="5">
    <source>
        <dbReference type="Proteomes" id="UP001596264"/>
    </source>
</evidence>
<evidence type="ECO:0000256" key="1">
    <source>
        <dbReference type="SAM" id="Phobius"/>
    </source>
</evidence>
<keyword evidence="1" id="KW-0812">Transmembrane</keyword>
<proteinExistence type="predicted"/>
<feature type="domain" description="SGNH" evidence="3">
    <location>
        <begin position="394"/>
        <end position="645"/>
    </location>
</feature>
<keyword evidence="4" id="KW-0012">Acyltransferase</keyword>